<accession>A0A520X6M5</accession>
<dbReference type="AlphaFoldDB" id="A0A520X6M5"/>
<evidence type="ECO:0000256" key="1">
    <source>
        <dbReference type="SAM" id="SignalP"/>
    </source>
</evidence>
<dbReference type="InterPro" id="IPR051808">
    <property type="entry name" value="Type_IV_pilus_biogenesis"/>
</dbReference>
<name>A0A520X6M5_9DELT</name>
<dbReference type="InterPro" id="IPR038591">
    <property type="entry name" value="NolW-like_sf"/>
</dbReference>
<dbReference type="Gene3D" id="3.30.1370.130">
    <property type="match status" value="1"/>
</dbReference>
<evidence type="ECO:0000313" key="3">
    <source>
        <dbReference type="EMBL" id="RZV36864.1"/>
    </source>
</evidence>
<evidence type="ECO:0000259" key="2">
    <source>
        <dbReference type="Pfam" id="PF21305"/>
    </source>
</evidence>
<feature type="chain" id="PRO_5022140282" description="GspD-like N0 domain-containing protein" evidence="1">
    <location>
        <begin position="31"/>
        <end position="195"/>
    </location>
</feature>
<gene>
    <name evidence="3" type="ORF">EVJ48_09830</name>
</gene>
<dbReference type="PANTHER" id="PTHR30604:SF1">
    <property type="entry name" value="DNA UTILIZATION PROTEIN HOFQ"/>
    <property type="match status" value="1"/>
</dbReference>
<dbReference type="InterPro" id="IPR049371">
    <property type="entry name" value="GspD-like_N0"/>
</dbReference>
<keyword evidence="1" id="KW-0732">Signal</keyword>
<dbReference type="Gene3D" id="3.30.1370.120">
    <property type="match status" value="1"/>
</dbReference>
<feature type="non-terminal residue" evidence="3">
    <location>
        <position position="195"/>
    </location>
</feature>
<organism evidence="3 4">
    <name type="scientific">Candidatus Acidulodesulfobacterium acidiphilum</name>
    <dbReference type="NCBI Taxonomy" id="2597224"/>
    <lineage>
        <taxon>Bacteria</taxon>
        <taxon>Deltaproteobacteria</taxon>
        <taxon>Candidatus Acidulodesulfobacterales</taxon>
        <taxon>Candidatus Acidulodesulfobacterium</taxon>
    </lineage>
</organism>
<feature type="domain" description="GspD-like N0" evidence="2">
    <location>
        <begin position="58"/>
        <end position="120"/>
    </location>
</feature>
<feature type="signal peptide" evidence="1">
    <location>
        <begin position="1"/>
        <end position="30"/>
    </location>
</feature>
<dbReference type="PANTHER" id="PTHR30604">
    <property type="entry name" value="PROTEIN TRANSPORT PROTEIN HOFQ"/>
    <property type="match status" value="1"/>
</dbReference>
<proteinExistence type="predicted"/>
<reference evidence="3 4" key="1">
    <citation type="submission" date="2019-01" db="EMBL/GenBank/DDBJ databases">
        <title>Insights into ecological role of a new deltaproteobacterial order Candidatus Sinidesulfobacterales (Sva0485) by metagenomics and metatranscriptomics.</title>
        <authorList>
            <person name="Tan S."/>
            <person name="Liu J."/>
            <person name="Fang Y."/>
            <person name="Hedlund B."/>
            <person name="Lian Z.-H."/>
            <person name="Huang L.-Y."/>
            <person name="Li J.-T."/>
            <person name="Huang L.-N."/>
            <person name="Li W.-J."/>
            <person name="Jiang H.-C."/>
            <person name="Dong H.-L."/>
            <person name="Shu W.-S."/>
        </authorList>
    </citation>
    <scope>NUCLEOTIDE SEQUENCE [LARGE SCALE GENOMIC DNA]</scope>
    <source>
        <strain evidence="3">AP4</strain>
    </source>
</reference>
<comment type="caution">
    <text evidence="3">The sequence shown here is derived from an EMBL/GenBank/DDBJ whole genome shotgun (WGS) entry which is preliminary data.</text>
</comment>
<evidence type="ECO:0000313" key="4">
    <source>
        <dbReference type="Proteomes" id="UP000322454"/>
    </source>
</evidence>
<sequence length="195" mass="21217">MRTRKLLFMPFIFILFFILSAGISLSSAYAGQNTDGGGNGSGVKKFFVDPSDMRVSFNFQNANVSDVIRMIAKVSDMNVLIGSNVKGTVTMKMKDVPLKNILSLILEAYGLGMIKKDGIYYINSTGTIATVVSSEKKARAISEHKVTRLVPINYVSASGLMAKVKSVLSSQGRVVYDKSLHSLLITDIPNRVARA</sequence>
<dbReference type="EMBL" id="SHMQ01000051">
    <property type="protein sequence ID" value="RZV36864.1"/>
    <property type="molecule type" value="Genomic_DNA"/>
</dbReference>
<dbReference type="Proteomes" id="UP000322454">
    <property type="component" value="Unassembled WGS sequence"/>
</dbReference>
<dbReference type="Pfam" id="PF21305">
    <property type="entry name" value="type_II_gspD_N0"/>
    <property type="match status" value="1"/>
</dbReference>
<protein>
    <recommendedName>
        <fullName evidence="2">GspD-like N0 domain-containing protein</fullName>
    </recommendedName>
</protein>